<accession>A0ABT4DYA7</accession>
<protein>
    <recommendedName>
        <fullName evidence="1">Magnesium transporter MgtE intracellular domain-containing protein</fullName>
    </recommendedName>
</protein>
<dbReference type="Pfam" id="PF03448">
    <property type="entry name" value="MgtE_N"/>
    <property type="match status" value="1"/>
</dbReference>
<evidence type="ECO:0000259" key="1">
    <source>
        <dbReference type="Pfam" id="PF03448"/>
    </source>
</evidence>
<evidence type="ECO:0000313" key="2">
    <source>
        <dbReference type="EMBL" id="MCY9522332.1"/>
    </source>
</evidence>
<dbReference type="RefSeq" id="WP_087433003.1">
    <property type="nucleotide sequence ID" value="NZ_JAMDLV010000081.1"/>
</dbReference>
<dbReference type="Gene3D" id="1.25.60.10">
    <property type="entry name" value="MgtE N-terminal domain-like"/>
    <property type="match status" value="1"/>
</dbReference>
<keyword evidence="3" id="KW-1185">Reference proteome</keyword>
<gene>
    <name evidence="2" type="ORF">M5X09_22195</name>
</gene>
<reference evidence="2 3" key="1">
    <citation type="submission" date="2022-05" db="EMBL/GenBank/DDBJ databases">
        <title>Genome Sequencing of Bee-Associated Microbes.</title>
        <authorList>
            <person name="Dunlap C."/>
        </authorList>
    </citation>
    <scope>NUCLEOTIDE SEQUENCE [LARGE SCALE GENOMIC DNA]</scope>
    <source>
        <strain evidence="2 3">NRRL NRS-1438</strain>
    </source>
</reference>
<proteinExistence type="predicted"/>
<evidence type="ECO:0000313" key="3">
    <source>
        <dbReference type="Proteomes" id="UP001207626"/>
    </source>
</evidence>
<name>A0ABT4DYA7_9BACL</name>
<dbReference type="EMBL" id="JAMDLW010000033">
    <property type="protein sequence ID" value="MCY9522332.1"/>
    <property type="molecule type" value="Genomic_DNA"/>
</dbReference>
<dbReference type="SUPFAM" id="SSF158791">
    <property type="entry name" value="MgtE N-terminal domain-like"/>
    <property type="match status" value="1"/>
</dbReference>
<sequence>MIRLNQYPFKEEYTYYMLQALKAGKKGAFRKDFLDLHPTDQAAIFIELDSSRRRRVYPFLSPAEFVKIFSRLALAMQKRCLLELDRRYVIDMLNELPSADAAYFSGLLTHQEADFAPV</sequence>
<dbReference type="InterPro" id="IPR038076">
    <property type="entry name" value="MgtE_N_sf"/>
</dbReference>
<organism evidence="2 3">
    <name type="scientific">Paenibacillus apiarius</name>
    <dbReference type="NCBI Taxonomy" id="46240"/>
    <lineage>
        <taxon>Bacteria</taxon>
        <taxon>Bacillati</taxon>
        <taxon>Bacillota</taxon>
        <taxon>Bacilli</taxon>
        <taxon>Bacillales</taxon>
        <taxon>Paenibacillaceae</taxon>
        <taxon>Paenibacillus</taxon>
    </lineage>
</organism>
<dbReference type="InterPro" id="IPR006668">
    <property type="entry name" value="Mg_transptr_MgtE_intracell_dom"/>
</dbReference>
<feature type="domain" description="Magnesium transporter MgtE intracellular" evidence="1">
    <location>
        <begin position="36"/>
        <end position="109"/>
    </location>
</feature>
<comment type="caution">
    <text evidence="2">The sequence shown here is derived from an EMBL/GenBank/DDBJ whole genome shotgun (WGS) entry which is preliminary data.</text>
</comment>
<dbReference type="Proteomes" id="UP001207626">
    <property type="component" value="Unassembled WGS sequence"/>
</dbReference>